<sequence length="945" mass="104805">MREPINEIQYPFRETNRSPYYLSCPGPYLGDPRIGETSSSTGSPTDEYAAKPISEHQHQTGRSIEAGDPPHPHPDDVDQVPRSNTMAAATNRQREMLAQLDGTPMPNGEHSSVSAYTASLLQGDPPVGRAVLEQQIERWSEDVPRDAPPGYAGTTPDTRVSRRFKMSKMISRLRSPCPELRKRVCSFGEDNQPTSTLPPNEVPLPPKPPRTAPPPKTLRRRTDTHPTSQRPNSPTYRLPSSPRGDSPIPPGPVRRSTVIPQIRTAQLPSTPRVFAPRPRRTIIADWFRNSALAPDDTRFDSPFDHLRTEPRVAHQSTSLEHLGSLLRLPDAATKLKPSLRGGARKSSPTSEHRANEDQSPLDQGRLDQGPRRLPINAVLTAAASSLDGAFPPGHPRRTTNPSNSHPPTHQSSRLPLSADPSQYSQLQMIPHTSQPPLPPPLNPRSQPFIPYRQQFQQQPVDLAQVASMQQPQHTDSVRNDWLRWLQNTDPAQYELLQQLESASREEQYMERYLQQPHFSPGERATLQDVLERYQTRRRALVRQYQHRFPQANNMNNPYQQTSNAYVSPYPPVQPPHQQQPPNYGTIHPRISAITTSNSDVPQHVAPEPLTGPRQSQPHYPQTLSIGYPGSGSHMQLPWQPVPVQSLSVQPPGSQPNHVPNSNNVYYTPYSASQTTRYPGPYTAPQNGPHARTVTSEQRPEAPTEDDVFEIPLLVGRELDPADPVDRSLMDTFGMDYSFDASFEVVSRHLYEYYFGPQDSSVRVSREWRAHRADIRGFVEEVISRESEPPREAASSSRNPRPVSGGSAGGVTLPSLREVLGDYFPERPRDGPGPGASRPGVLRINSGESTATASLSPGSDSAEADRRERERQQVRLDSEMPITIRGERPPGMRGRRRAGAVSEGTGNGSGEGSVLLRDAYEPVEDVARSSGIRDGEVGGNEGGRAP</sequence>
<name>A0A9P4UFS8_9PLEO</name>
<feature type="compositionally biased region" description="Basic and acidic residues" evidence="1">
    <location>
        <begin position="862"/>
        <end position="877"/>
    </location>
</feature>
<evidence type="ECO:0000256" key="1">
    <source>
        <dbReference type="SAM" id="MobiDB-lite"/>
    </source>
</evidence>
<keyword evidence="3" id="KW-1185">Reference proteome</keyword>
<feature type="compositionally biased region" description="Polar residues" evidence="1">
    <location>
        <begin position="225"/>
        <end position="235"/>
    </location>
</feature>
<protein>
    <submittedName>
        <fullName evidence="2">Uncharacterized protein</fullName>
    </submittedName>
</protein>
<accession>A0A9P4UFS8</accession>
<gene>
    <name evidence="2" type="ORF">P171DRAFT_509896</name>
</gene>
<dbReference type="OrthoDB" id="10603918at2759"/>
<dbReference type="EMBL" id="MU001496">
    <property type="protein sequence ID" value="KAF2447562.1"/>
    <property type="molecule type" value="Genomic_DNA"/>
</dbReference>
<feature type="compositionally biased region" description="Pro residues" evidence="1">
    <location>
        <begin position="200"/>
        <end position="216"/>
    </location>
</feature>
<evidence type="ECO:0000313" key="3">
    <source>
        <dbReference type="Proteomes" id="UP000799764"/>
    </source>
</evidence>
<feature type="region of interest" description="Disordered" evidence="1">
    <location>
        <begin position="333"/>
        <end position="369"/>
    </location>
</feature>
<feature type="compositionally biased region" description="Polar residues" evidence="1">
    <location>
        <begin position="612"/>
        <end position="623"/>
    </location>
</feature>
<feature type="region of interest" description="Disordered" evidence="1">
    <location>
        <begin position="681"/>
        <end position="703"/>
    </location>
</feature>
<feature type="region of interest" description="Disordered" evidence="1">
    <location>
        <begin position="783"/>
        <end position="945"/>
    </location>
</feature>
<organism evidence="2 3">
    <name type="scientific">Karstenula rhodostoma CBS 690.94</name>
    <dbReference type="NCBI Taxonomy" id="1392251"/>
    <lineage>
        <taxon>Eukaryota</taxon>
        <taxon>Fungi</taxon>
        <taxon>Dikarya</taxon>
        <taxon>Ascomycota</taxon>
        <taxon>Pezizomycotina</taxon>
        <taxon>Dothideomycetes</taxon>
        <taxon>Pleosporomycetidae</taxon>
        <taxon>Pleosporales</taxon>
        <taxon>Massarineae</taxon>
        <taxon>Didymosphaeriaceae</taxon>
        <taxon>Karstenula</taxon>
    </lineage>
</organism>
<reference evidence="2" key="1">
    <citation type="journal article" date="2020" name="Stud. Mycol.">
        <title>101 Dothideomycetes genomes: a test case for predicting lifestyles and emergence of pathogens.</title>
        <authorList>
            <person name="Haridas S."/>
            <person name="Albert R."/>
            <person name="Binder M."/>
            <person name="Bloem J."/>
            <person name="Labutti K."/>
            <person name="Salamov A."/>
            <person name="Andreopoulos B."/>
            <person name="Baker S."/>
            <person name="Barry K."/>
            <person name="Bills G."/>
            <person name="Bluhm B."/>
            <person name="Cannon C."/>
            <person name="Castanera R."/>
            <person name="Culley D."/>
            <person name="Daum C."/>
            <person name="Ezra D."/>
            <person name="Gonzalez J."/>
            <person name="Henrissat B."/>
            <person name="Kuo A."/>
            <person name="Liang C."/>
            <person name="Lipzen A."/>
            <person name="Lutzoni F."/>
            <person name="Magnuson J."/>
            <person name="Mondo S."/>
            <person name="Nolan M."/>
            <person name="Ohm R."/>
            <person name="Pangilinan J."/>
            <person name="Park H.-J."/>
            <person name="Ramirez L."/>
            <person name="Alfaro M."/>
            <person name="Sun H."/>
            <person name="Tritt A."/>
            <person name="Yoshinaga Y."/>
            <person name="Zwiers L.-H."/>
            <person name="Turgeon B."/>
            <person name="Goodwin S."/>
            <person name="Spatafora J."/>
            <person name="Crous P."/>
            <person name="Grigoriev I."/>
        </authorList>
    </citation>
    <scope>NUCLEOTIDE SEQUENCE</scope>
    <source>
        <strain evidence="2">CBS 690.94</strain>
    </source>
</reference>
<feature type="compositionally biased region" description="Basic and acidic residues" evidence="1">
    <location>
        <begin position="924"/>
        <end position="935"/>
    </location>
</feature>
<proteinExistence type="predicted"/>
<feature type="compositionally biased region" description="Polar residues" evidence="1">
    <location>
        <begin position="398"/>
        <end position="418"/>
    </location>
</feature>
<dbReference type="Proteomes" id="UP000799764">
    <property type="component" value="Unassembled WGS sequence"/>
</dbReference>
<dbReference type="AlphaFoldDB" id="A0A9P4UFS8"/>
<feature type="region of interest" description="Disordered" evidence="1">
    <location>
        <begin position="385"/>
        <end position="418"/>
    </location>
</feature>
<feature type="compositionally biased region" description="Polar residues" evidence="1">
    <location>
        <begin position="845"/>
        <end position="857"/>
    </location>
</feature>
<feature type="region of interest" description="Disordered" evidence="1">
    <location>
        <begin position="187"/>
        <end position="258"/>
    </location>
</feature>
<feature type="compositionally biased region" description="Gly residues" evidence="1">
    <location>
        <begin position="936"/>
        <end position="945"/>
    </location>
</feature>
<feature type="region of interest" description="Disordered" evidence="1">
    <location>
        <begin position="1"/>
        <end position="91"/>
    </location>
</feature>
<feature type="region of interest" description="Disordered" evidence="1">
    <location>
        <begin position="139"/>
        <end position="163"/>
    </location>
</feature>
<evidence type="ECO:0000313" key="2">
    <source>
        <dbReference type="EMBL" id="KAF2447562.1"/>
    </source>
</evidence>
<comment type="caution">
    <text evidence="2">The sequence shown here is derived from an EMBL/GenBank/DDBJ whole genome shotgun (WGS) entry which is preliminary data.</text>
</comment>
<feature type="compositionally biased region" description="Polar residues" evidence="1">
    <location>
        <begin position="82"/>
        <end position="91"/>
    </location>
</feature>
<feature type="region of interest" description="Disordered" evidence="1">
    <location>
        <begin position="598"/>
        <end position="623"/>
    </location>
</feature>